<evidence type="ECO:0000313" key="2">
    <source>
        <dbReference type="Proteomes" id="UP000286576"/>
    </source>
</evidence>
<evidence type="ECO:0000313" key="1">
    <source>
        <dbReference type="EMBL" id="RIV85772.1"/>
    </source>
</evidence>
<dbReference type="AlphaFoldDB" id="A0A418NS54"/>
<organism evidence="1 2">
    <name type="scientific">Aurantiacibacter zhengii</name>
    <dbReference type="NCBI Taxonomy" id="2307003"/>
    <lineage>
        <taxon>Bacteria</taxon>
        <taxon>Pseudomonadati</taxon>
        <taxon>Pseudomonadota</taxon>
        <taxon>Alphaproteobacteria</taxon>
        <taxon>Sphingomonadales</taxon>
        <taxon>Erythrobacteraceae</taxon>
        <taxon>Aurantiacibacter</taxon>
    </lineage>
</organism>
<dbReference type="EMBL" id="QXFL01000004">
    <property type="protein sequence ID" value="RIV85772.1"/>
    <property type="molecule type" value="Genomic_DNA"/>
</dbReference>
<accession>A0A418NS54</accession>
<protein>
    <submittedName>
        <fullName evidence="1">Uncharacterized protein</fullName>
    </submittedName>
</protein>
<comment type="caution">
    <text evidence="1">The sequence shown here is derived from an EMBL/GenBank/DDBJ whole genome shotgun (WGS) entry which is preliminary data.</text>
</comment>
<gene>
    <name evidence="1" type="ORF">D2V07_10610</name>
</gene>
<name>A0A418NS54_9SPHN</name>
<dbReference type="OrthoDB" id="7411269at2"/>
<sequence length="136" mass="14060">MIADGSGKWLVPLADLSLILFIVTGGALGASKEHRVTPAEGVATAIYVDGPDAPPLLELLASHPISAGEQMTVLGTYAPGQREAVMQRTEALADQAIAAGVEPRVIVQPAAETRVIARLAHDADPGLARGLQIHGE</sequence>
<proteinExistence type="predicted"/>
<dbReference type="Proteomes" id="UP000286576">
    <property type="component" value="Unassembled WGS sequence"/>
</dbReference>
<keyword evidence="2" id="KW-1185">Reference proteome</keyword>
<dbReference type="RefSeq" id="WP_119586963.1">
    <property type="nucleotide sequence ID" value="NZ_CAWODQ010000024.1"/>
</dbReference>
<reference evidence="1 2" key="1">
    <citation type="submission" date="2018-08" db="EMBL/GenBank/DDBJ databases">
        <title>Erythrobacter zhengii sp.nov., a bacterium isolated from deep-sea sediment.</title>
        <authorList>
            <person name="Fang C."/>
            <person name="Wu Y.-H."/>
            <person name="Sun C."/>
            <person name="Wang H."/>
            <person name="Cheng H."/>
            <person name="Meng F.-X."/>
            <person name="Wang C.-S."/>
            <person name="Xu X.-W."/>
        </authorList>
    </citation>
    <scope>NUCLEOTIDE SEQUENCE [LARGE SCALE GENOMIC DNA]</scope>
    <source>
        <strain evidence="1 2">V18</strain>
    </source>
</reference>